<evidence type="ECO:0000313" key="2">
    <source>
        <dbReference type="Proteomes" id="UP000179616"/>
    </source>
</evidence>
<organism evidence="1 2">
    <name type="scientific">Mycobacteroides franklinii</name>
    <dbReference type="NCBI Taxonomy" id="948102"/>
    <lineage>
        <taxon>Bacteria</taxon>
        <taxon>Bacillati</taxon>
        <taxon>Actinomycetota</taxon>
        <taxon>Actinomycetes</taxon>
        <taxon>Mycobacteriales</taxon>
        <taxon>Mycobacteriaceae</taxon>
        <taxon>Mycobacteroides</taxon>
    </lineage>
</organism>
<name>A0A1S1LF53_9MYCO</name>
<dbReference type="Proteomes" id="UP000179616">
    <property type="component" value="Unassembled WGS sequence"/>
</dbReference>
<dbReference type="RefSeq" id="WP_070934940.1">
    <property type="nucleotide sequence ID" value="NZ_MLIK01000003.1"/>
</dbReference>
<accession>A0A1S1LF53</accession>
<dbReference type="EMBL" id="MLIK01000003">
    <property type="protein sequence ID" value="OHU31699.1"/>
    <property type="molecule type" value="Genomic_DNA"/>
</dbReference>
<gene>
    <name evidence="1" type="ORF">BKG76_00350</name>
</gene>
<comment type="caution">
    <text evidence="1">The sequence shown here is derived from an EMBL/GenBank/DDBJ whole genome shotgun (WGS) entry which is preliminary data.</text>
</comment>
<dbReference type="OrthoDB" id="4762995at2"/>
<dbReference type="AlphaFoldDB" id="A0A1S1LF53"/>
<proteinExistence type="predicted"/>
<protein>
    <submittedName>
        <fullName evidence="1">Uncharacterized protein</fullName>
    </submittedName>
</protein>
<reference evidence="1 2" key="1">
    <citation type="submission" date="2016-10" db="EMBL/GenBank/DDBJ databases">
        <title>Evaluation of Human, Veterinary and Environmental Mycobacterium chelonae Isolates by Core Genome Phylogenomic Analysis, Targeted Gene Comparison, and Anti-microbial Susceptibility Patterns: A Tale of Mistaken Identities.</title>
        <authorList>
            <person name="Fogelson S.B."/>
            <person name="Camus A.C."/>
            <person name="Lorenz W."/>
            <person name="Vasireddy R."/>
            <person name="Vasireddy S."/>
            <person name="Smith T."/>
            <person name="Brown-Elliott B.A."/>
            <person name="Wallace R.J.Jr."/>
            <person name="Hasan N.A."/>
            <person name="Reischl U."/>
            <person name="Sanchez S."/>
        </authorList>
    </citation>
    <scope>NUCLEOTIDE SEQUENCE [LARGE SCALE GENOMIC DNA]</scope>
    <source>
        <strain evidence="1 2">1559</strain>
    </source>
</reference>
<evidence type="ECO:0000313" key="1">
    <source>
        <dbReference type="EMBL" id="OHU31699.1"/>
    </source>
</evidence>
<dbReference type="GeneID" id="97008300"/>
<sequence>MTAEQVAVAAKCLNMDLGTAAQRAHEVRDGIICVSSDIRGVGSALIGPDLLALFFASDVSPDQALEAWESGRRTPLESFDALRRK</sequence>